<dbReference type="Proteomes" id="UP001489719">
    <property type="component" value="Unassembled WGS sequence"/>
</dbReference>
<name>A0ACC3TDL6_9ASCO</name>
<protein>
    <submittedName>
        <fullName evidence="1">Uncharacterized protein</fullName>
    </submittedName>
</protein>
<dbReference type="EMBL" id="MU970214">
    <property type="protein sequence ID" value="KAK9319203.1"/>
    <property type="molecule type" value="Genomic_DNA"/>
</dbReference>
<comment type="caution">
    <text evidence="1">The sequence shown here is derived from an EMBL/GenBank/DDBJ whole genome shotgun (WGS) entry which is preliminary data.</text>
</comment>
<reference evidence="2" key="1">
    <citation type="journal article" date="2024" name="Front. Bioeng. Biotechnol.">
        <title>Genome-scale model development and genomic sequencing of the oleaginous clade Lipomyces.</title>
        <authorList>
            <person name="Czajka J.J."/>
            <person name="Han Y."/>
            <person name="Kim J."/>
            <person name="Mondo S.J."/>
            <person name="Hofstad B.A."/>
            <person name="Robles A."/>
            <person name="Haridas S."/>
            <person name="Riley R."/>
            <person name="LaButti K."/>
            <person name="Pangilinan J."/>
            <person name="Andreopoulos W."/>
            <person name="Lipzen A."/>
            <person name="Yan J."/>
            <person name="Wang M."/>
            <person name="Ng V."/>
            <person name="Grigoriev I.V."/>
            <person name="Spatafora J.W."/>
            <person name="Magnuson J.K."/>
            <person name="Baker S.E."/>
            <person name="Pomraning K.R."/>
        </authorList>
    </citation>
    <scope>NUCLEOTIDE SEQUENCE [LARGE SCALE GENOMIC DNA]</scope>
    <source>
        <strain evidence="2">CBS 10300</strain>
    </source>
</reference>
<accession>A0ACC3TDL6</accession>
<gene>
    <name evidence="1" type="ORF">V1517DRAFT_341951</name>
</gene>
<organism evidence="1 2">
    <name type="scientific">Lipomyces orientalis</name>
    <dbReference type="NCBI Taxonomy" id="1233043"/>
    <lineage>
        <taxon>Eukaryota</taxon>
        <taxon>Fungi</taxon>
        <taxon>Dikarya</taxon>
        <taxon>Ascomycota</taxon>
        <taxon>Saccharomycotina</taxon>
        <taxon>Lipomycetes</taxon>
        <taxon>Lipomycetales</taxon>
        <taxon>Lipomycetaceae</taxon>
        <taxon>Lipomyces</taxon>
    </lineage>
</organism>
<sequence length="267" mass="29753">MAERLFQKADTKKPGYCSGARYRFQQPPTESDKYGLHAISLQRFLLVDARLSSKDRLDLQAALQHVNIGSFVAGGAVSWNCAASTFNYSGIIVKLLGKSTAGFLGFFVGLNLGLVLGWDVVSYQFQNRKACRAAMGLVREYPIISAWERYYGGDRDTMTKIVPSPLRKADGVPHAMECEVVNNTLNDLRSKAESVASRFEVLATEYEERLQKSWTAFQDDSVKPQISDKDAQAVSIDGRALASRFIDTYALYLSNDPRRPYFDGSFA</sequence>
<evidence type="ECO:0000313" key="2">
    <source>
        <dbReference type="Proteomes" id="UP001489719"/>
    </source>
</evidence>
<proteinExistence type="predicted"/>
<evidence type="ECO:0000313" key="1">
    <source>
        <dbReference type="EMBL" id="KAK9319203.1"/>
    </source>
</evidence>
<keyword evidence="2" id="KW-1185">Reference proteome</keyword>